<organism evidence="11 12">
    <name type="scientific">Thermoproteota archaeon</name>
    <dbReference type="NCBI Taxonomy" id="2056631"/>
    <lineage>
        <taxon>Archaea</taxon>
        <taxon>Thermoproteota</taxon>
    </lineage>
</organism>
<evidence type="ECO:0000256" key="4">
    <source>
        <dbReference type="ARBA" id="ARBA00022723"/>
    </source>
</evidence>
<dbReference type="SUPFAM" id="SSF54862">
    <property type="entry name" value="4Fe-4S ferredoxins"/>
    <property type="match status" value="1"/>
</dbReference>
<evidence type="ECO:0000313" key="11">
    <source>
        <dbReference type="EMBL" id="RLE51292.1"/>
    </source>
</evidence>
<dbReference type="Pfam" id="PF02662">
    <property type="entry name" value="FlpD"/>
    <property type="match status" value="1"/>
</dbReference>
<accession>A0A497EW85</accession>
<comment type="function">
    <text evidence="9">Part of a complex that catalyzes the reversible reduction of CoM-S-S-CoB to the thiol-coenzymes H-S-CoM (coenzyme M) and H-S-CoB (coenzyme B).</text>
</comment>
<evidence type="ECO:0000256" key="8">
    <source>
        <dbReference type="ARBA" id="ARBA00023014"/>
    </source>
</evidence>
<sequence length="642" mass="70371">VIGGGISGITAALNLAEKGIEVYLIERTGFIGGHMAKLDKVFPTMDCSICILGPLMSKVYSHPNIKVLTLSELVEVSGNPGNFKVKILRKPRYVDESKCNGCNKCLDVCPIELPNEYNYGLGFRKAMVKPVPETVPVAPYIDIDNCIGCMSCVGVCDLEAIDFNQKEEIIELNVGSIILATGYELLGIADLEEYGYGKFKNVILGIELERLVNPDGPTRGRVVRISDGKPVKRVAIILCAGSRDERHLPYCCRFGCMVGLKHAYYLASINPGIEVYIFYTDIRAGGKGFEEFYQRVRSLENVHFIRGKPCEIIENNDGSIKLTVFDTVVDELLQFEVDLLILEAGVKPSNGTTELARMLKIPLSPEGFFMEYHPKLRPSETFVYGVFLAGACQGPKDIADSVSHAGLAASKAASLLMSDEIEIQVQSPEIDREKCIKCGLCVLSCDYNAIKLTREGVEIITEACGGCQACVAACPTGALKPSIDLSNEAISAMIKAILKEKSEFPLVVIFACKWCGYEALDFAGINRIPYPTGTRIIEVTCSARVNPLHVLEALKLGADGVLIIGCREQDCHYRTGRKRANKKIASLKEALKLTGINPDRVEIIGASASEGEEVAMKITKFIEKIREIGPLGTEFERDKYEY</sequence>
<evidence type="ECO:0000259" key="10">
    <source>
        <dbReference type="PROSITE" id="PS51379"/>
    </source>
</evidence>
<dbReference type="GO" id="GO:0016491">
    <property type="term" value="F:oxidoreductase activity"/>
    <property type="evidence" value="ECO:0007669"/>
    <property type="project" value="UniProtKB-UniRule"/>
</dbReference>
<evidence type="ECO:0000256" key="3">
    <source>
        <dbReference type="ARBA" id="ARBA00022485"/>
    </source>
</evidence>
<gene>
    <name evidence="11" type="ORF">DRJ21_00475</name>
</gene>
<feature type="domain" description="4Fe-4S ferredoxin-type" evidence="10">
    <location>
        <begin position="457"/>
        <end position="484"/>
    </location>
</feature>
<dbReference type="Proteomes" id="UP000281962">
    <property type="component" value="Unassembled WGS sequence"/>
</dbReference>
<feature type="non-terminal residue" evidence="11">
    <location>
        <position position="1"/>
    </location>
</feature>
<reference evidence="11 12" key="1">
    <citation type="submission" date="2018-06" db="EMBL/GenBank/DDBJ databases">
        <title>Extensive metabolic versatility and redundancy in microbially diverse, dynamic hydrothermal sediments.</title>
        <authorList>
            <person name="Dombrowski N."/>
            <person name="Teske A."/>
            <person name="Baker B.J."/>
        </authorList>
    </citation>
    <scope>NUCLEOTIDE SEQUENCE [LARGE SCALE GENOMIC DNA]</scope>
    <source>
        <strain evidence="11">B30_G17</strain>
    </source>
</reference>
<protein>
    <recommendedName>
        <fullName evidence="9">CoB--CoM heterodisulfide reductase iron-sulfur subunit A</fullName>
        <ecNumber evidence="9">1.8.-.-</ecNumber>
    </recommendedName>
</protein>
<keyword evidence="3 9" id="KW-0004">4Fe-4S</keyword>
<comment type="subunit">
    <text evidence="9">The ferredoxin:CoB-CoM heterodisulfide reductase is composed of three subunits; HdrA, HdrB and HdrC.</text>
</comment>
<dbReference type="InterPro" id="IPR017896">
    <property type="entry name" value="4Fe4S_Fe-S-bd"/>
</dbReference>
<dbReference type="GO" id="GO:0046872">
    <property type="term" value="F:metal ion binding"/>
    <property type="evidence" value="ECO:0007669"/>
    <property type="project" value="UniProtKB-KW"/>
</dbReference>
<keyword evidence="4 9" id="KW-0479">Metal-binding</keyword>
<dbReference type="PANTHER" id="PTHR43498">
    <property type="entry name" value="FERREDOXIN:COB-COM HETERODISULFIDE REDUCTASE SUBUNIT A"/>
    <property type="match status" value="1"/>
</dbReference>
<evidence type="ECO:0000256" key="9">
    <source>
        <dbReference type="RuleBase" id="RU366072"/>
    </source>
</evidence>
<dbReference type="Gene3D" id="3.30.70.20">
    <property type="match status" value="2"/>
</dbReference>
<evidence type="ECO:0000256" key="7">
    <source>
        <dbReference type="ARBA" id="ARBA00023004"/>
    </source>
</evidence>
<dbReference type="Pfam" id="PF12831">
    <property type="entry name" value="FAD_oxidored"/>
    <property type="match status" value="1"/>
</dbReference>
<feature type="domain" description="4Fe-4S ferredoxin-type" evidence="10">
    <location>
        <begin position="426"/>
        <end position="455"/>
    </location>
</feature>
<dbReference type="PROSITE" id="PS00198">
    <property type="entry name" value="4FE4S_FER_1"/>
    <property type="match status" value="2"/>
</dbReference>
<dbReference type="InterPro" id="IPR036188">
    <property type="entry name" value="FAD/NAD-bd_sf"/>
</dbReference>
<dbReference type="GO" id="GO:0051539">
    <property type="term" value="F:4 iron, 4 sulfur cluster binding"/>
    <property type="evidence" value="ECO:0007669"/>
    <property type="project" value="UniProtKB-UniRule"/>
</dbReference>
<dbReference type="Pfam" id="PF13237">
    <property type="entry name" value="Fer4_10"/>
    <property type="match status" value="1"/>
</dbReference>
<dbReference type="PROSITE" id="PS51379">
    <property type="entry name" value="4FE4S_FER_2"/>
    <property type="match status" value="4"/>
</dbReference>
<dbReference type="InterPro" id="IPR039650">
    <property type="entry name" value="HdrA-like"/>
</dbReference>
<feature type="domain" description="4Fe-4S ferredoxin-type" evidence="10">
    <location>
        <begin position="137"/>
        <end position="166"/>
    </location>
</feature>
<comment type="cofactor">
    <cofactor evidence="9">
        <name>[4Fe-4S] cluster</name>
        <dbReference type="ChEBI" id="CHEBI:49883"/>
    </cofactor>
</comment>
<keyword evidence="5 9" id="KW-0274">FAD</keyword>
<dbReference type="PANTHER" id="PTHR43498:SF1">
    <property type="entry name" value="COB--COM HETERODISULFIDE REDUCTASE IRON-SULFUR SUBUNIT A"/>
    <property type="match status" value="1"/>
</dbReference>
<name>A0A497EW85_9CREN</name>
<dbReference type="Pfam" id="PF14697">
    <property type="entry name" value="Fer4_21"/>
    <property type="match status" value="1"/>
</dbReference>
<evidence type="ECO:0000313" key="12">
    <source>
        <dbReference type="Proteomes" id="UP000281962"/>
    </source>
</evidence>
<dbReference type="SUPFAM" id="SSF51905">
    <property type="entry name" value="FAD/NAD(P)-binding domain"/>
    <property type="match status" value="1"/>
</dbReference>
<feature type="domain" description="4Fe-4S ferredoxin-type" evidence="10">
    <location>
        <begin position="90"/>
        <end position="119"/>
    </location>
</feature>
<comment type="similarity">
    <text evidence="2 9">Belongs to the HdrA family.</text>
</comment>
<comment type="pathway">
    <text evidence="9">Cofactor metabolism; coenzyme M-coenzyme B heterodisulfide reduction; coenzyme B and coenzyme M from coenzyme M-coenzyme B heterodisulfide: step 1/1.</text>
</comment>
<dbReference type="UniPathway" id="UPA00647">
    <property type="reaction ID" value="UER00700"/>
</dbReference>
<dbReference type="EMBL" id="QMQY01000009">
    <property type="protein sequence ID" value="RLE51292.1"/>
    <property type="molecule type" value="Genomic_DNA"/>
</dbReference>
<keyword evidence="8 9" id="KW-0411">Iron-sulfur</keyword>
<proteinExistence type="inferred from homology"/>
<dbReference type="Gene3D" id="3.50.50.60">
    <property type="entry name" value="FAD/NAD(P)-binding domain"/>
    <property type="match status" value="1"/>
</dbReference>
<dbReference type="EC" id="1.8.-.-" evidence="9"/>
<evidence type="ECO:0000256" key="6">
    <source>
        <dbReference type="ARBA" id="ARBA00023002"/>
    </source>
</evidence>
<evidence type="ECO:0000256" key="2">
    <source>
        <dbReference type="ARBA" id="ARBA00006561"/>
    </source>
</evidence>
<evidence type="ECO:0000256" key="5">
    <source>
        <dbReference type="ARBA" id="ARBA00022827"/>
    </source>
</evidence>
<dbReference type="AlphaFoldDB" id="A0A497EW85"/>
<comment type="caution">
    <text evidence="11">The sequence shown here is derived from an EMBL/GenBank/DDBJ whole genome shotgun (WGS) entry which is preliminary data.</text>
</comment>
<keyword evidence="9" id="KW-0285">Flavoprotein</keyword>
<keyword evidence="7 9" id="KW-0408">Iron</keyword>
<keyword evidence="6 9" id="KW-0560">Oxidoreductase</keyword>
<dbReference type="InterPro" id="IPR017900">
    <property type="entry name" value="4Fe4S_Fe_S_CS"/>
</dbReference>
<comment type="cofactor">
    <cofactor evidence="1 9">
        <name>FAD</name>
        <dbReference type="ChEBI" id="CHEBI:57692"/>
    </cofactor>
</comment>
<evidence type="ECO:0000256" key="1">
    <source>
        <dbReference type="ARBA" id="ARBA00001974"/>
    </source>
</evidence>
<dbReference type="InterPro" id="IPR003813">
    <property type="entry name" value="MvhD/FlpD"/>
</dbReference>